<dbReference type="InterPro" id="IPR000073">
    <property type="entry name" value="AB_hydrolase_1"/>
</dbReference>
<dbReference type="InterPro" id="IPR029058">
    <property type="entry name" value="AB_hydrolase_fold"/>
</dbReference>
<dbReference type="RefSeq" id="WP_282589617.1">
    <property type="nucleotide sequence ID" value="NZ_JAMOIM010000126.1"/>
</dbReference>
<feature type="non-terminal residue" evidence="4">
    <location>
        <position position="554"/>
    </location>
</feature>
<keyword evidence="4" id="KW-0378">Hydrolase</keyword>
<dbReference type="GO" id="GO:0004414">
    <property type="term" value="F:homoserine O-acetyltransferase activity"/>
    <property type="evidence" value="ECO:0007669"/>
    <property type="project" value="TreeGrafter"/>
</dbReference>
<proteinExistence type="predicted"/>
<keyword evidence="2" id="KW-0732">Signal</keyword>
<comment type="caution">
    <text evidence="4">The sequence shown here is derived from an EMBL/GenBank/DDBJ whole genome shotgun (WGS) entry which is preliminary data.</text>
</comment>
<dbReference type="Proteomes" id="UP001165667">
    <property type="component" value="Unassembled WGS sequence"/>
</dbReference>
<name>A0AA41Z5N8_9HYPH</name>
<dbReference type="SUPFAM" id="SSF53850">
    <property type="entry name" value="Periplasmic binding protein-like II"/>
    <property type="match status" value="1"/>
</dbReference>
<gene>
    <name evidence="4" type="ORF">M8523_36045</name>
</gene>
<dbReference type="Pfam" id="PF13531">
    <property type="entry name" value="SBP_bac_11"/>
    <property type="match status" value="1"/>
</dbReference>
<dbReference type="EMBL" id="JAMOIM010000126">
    <property type="protein sequence ID" value="MCW6513245.1"/>
    <property type="molecule type" value="Genomic_DNA"/>
</dbReference>
<dbReference type="Gene3D" id="3.40.50.1820">
    <property type="entry name" value="alpha/beta hydrolase"/>
    <property type="match status" value="1"/>
</dbReference>
<sequence>MRRTLLALVVLAASLPGARAEDVKILSAAAVKTPLVAAQALAQAATGFDLSLDFGTAGAVRNKIAGGTPADVVVLPPSRLDELVKQGLVEAEGFTTLGTVGLGIAVKGGNPRPAIATETDIRTALVSAPSIGLADPASGATTGLYFAKLLKTMNLDEVLKPKIKLYSDGTAAMEALARGEVALAAGQISEIKPVAGVDLVGPLPDALQLRTAYAAGIVKQAHAPEAAKAMVAFLTSTKMAPVFMAAGFDPPTDPTHGATSVKLDPKQGDYIAPNFHFQSGETLAQLKLHYTTIGTPKIDAAGHVTNAVLALHGTTGTGQNFLAPSLADFLFGPGQPLDASKYFIIMPDGIGRGGSSKPSDGLRMKFPHYGYGDLVEAQHTVVVDGLHIDHLRLVLGTSMGGMHAWLWGERYPNMMDAIMPVASQPVAVTGRNYLWRDLIIQSIRTDPDWQNGDYVKEPTHFEEVLPIFTIMTGSPRVLEAAAPTQPKGNAYFDKLVADARAKVDADDYLYWFEAVADYNPEADLDKITARLFAVNFADDLLNPVQLGAMARVMP</sequence>
<evidence type="ECO:0000313" key="5">
    <source>
        <dbReference type="Proteomes" id="UP001165667"/>
    </source>
</evidence>
<dbReference type="InterPro" id="IPR008220">
    <property type="entry name" value="HAT_MetX-like"/>
</dbReference>
<protein>
    <submittedName>
        <fullName evidence="4">Alpha/beta fold hydrolase</fullName>
    </submittedName>
</protein>
<dbReference type="AlphaFoldDB" id="A0AA41Z5N8"/>
<keyword evidence="5" id="KW-1185">Reference proteome</keyword>
<evidence type="ECO:0000256" key="1">
    <source>
        <dbReference type="ARBA" id="ARBA00022679"/>
    </source>
</evidence>
<dbReference type="GO" id="GO:0009092">
    <property type="term" value="P:homoserine metabolic process"/>
    <property type="evidence" value="ECO:0007669"/>
    <property type="project" value="TreeGrafter"/>
</dbReference>
<dbReference type="GO" id="GO:0016787">
    <property type="term" value="F:hydrolase activity"/>
    <property type="evidence" value="ECO:0007669"/>
    <property type="project" value="UniProtKB-KW"/>
</dbReference>
<feature type="signal peptide" evidence="2">
    <location>
        <begin position="1"/>
        <end position="20"/>
    </location>
</feature>
<dbReference type="PANTHER" id="PTHR32268:SF11">
    <property type="entry name" value="HOMOSERINE O-ACETYLTRANSFERASE"/>
    <property type="match status" value="1"/>
</dbReference>
<organism evidence="4 5">
    <name type="scientific">Lichenifustis flavocetrariae</name>
    <dbReference type="NCBI Taxonomy" id="2949735"/>
    <lineage>
        <taxon>Bacteria</taxon>
        <taxon>Pseudomonadati</taxon>
        <taxon>Pseudomonadota</taxon>
        <taxon>Alphaproteobacteria</taxon>
        <taxon>Hyphomicrobiales</taxon>
        <taxon>Lichenihabitantaceae</taxon>
        <taxon>Lichenifustis</taxon>
    </lineage>
</organism>
<keyword evidence="1" id="KW-0808">Transferase</keyword>
<dbReference type="Pfam" id="PF00561">
    <property type="entry name" value="Abhydrolase_1"/>
    <property type="match status" value="1"/>
</dbReference>
<dbReference type="Gene3D" id="3.40.190.10">
    <property type="entry name" value="Periplasmic binding protein-like II"/>
    <property type="match status" value="2"/>
</dbReference>
<feature type="chain" id="PRO_5041206884" evidence="2">
    <location>
        <begin position="21"/>
        <end position="554"/>
    </location>
</feature>
<evidence type="ECO:0000256" key="2">
    <source>
        <dbReference type="SAM" id="SignalP"/>
    </source>
</evidence>
<dbReference type="GO" id="GO:0009086">
    <property type="term" value="P:methionine biosynthetic process"/>
    <property type="evidence" value="ECO:0007669"/>
    <property type="project" value="TreeGrafter"/>
</dbReference>
<dbReference type="PANTHER" id="PTHR32268">
    <property type="entry name" value="HOMOSERINE O-ACETYLTRANSFERASE"/>
    <property type="match status" value="1"/>
</dbReference>
<dbReference type="SUPFAM" id="SSF53474">
    <property type="entry name" value="alpha/beta-Hydrolases"/>
    <property type="match status" value="1"/>
</dbReference>
<reference evidence="4" key="1">
    <citation type="submission" date="2022-05" db="EMBL/GenBank/DDBJ databases">
        <authorList>
            <person name="Pankratov T."/>
        </authorList>
    </citation>
    <scope>NUCLEOTIDE SEQUENCE</scope>
    <source>
        <strain evidence="4">BP6-180914</strain>
    </source>
</reference>
<accession>A0AA41Z5N8</accession>
<evidence type="ECO:0000313" key="4">
    <source>
        <dbReference type="EMBL" id="MCW6513245.1"/>
    </source>
</evidence>
<feature type="domain" description="AB hydrolase-1" evidence="3">
    <location>
        <begin position="307"/>
        <end position="466"/>
    </location>
</feature>
<dbReference type="NCBIfam" id="NF005071">
    <property type="entry name" value="PRK06489.1"/>
    <property type="match status" value="1"/>
</dbReference>
<evidence type="ECO:0000259" key="3">
    <source>
        <dbReference type="Pfam" id="PF00561"/>
    </source>
</evidence>